<protein>
    <submittedName>
        <fullName evidence="4">L-fuculose-phosphate aldolase</fullName>
        <ecNumber evidence="4">4.1.2.17</ecNumber>
    </submittedName>
</protein>
<dbReference type="Proteomes" id="UP001265700">
    <property type="component" value="Unassembled WGS sequence"/>
</dbReference>
<dbReference type="SUPFAM" id="SSF53639">
    <property type="entry name" value="AraD/HMP-PK domain-like"/>
    <property type="match status" value="1"/>
</dbReference>
<feature type="domain" description="Class II aldolase/adducin N-terminal" evidence="3">
    <location>
        <begin position="28"/>
        <end position="206"/>
    </location>
</feature>
<dbReference type="InterPro" id="IPR036409">
    <property type="entry name" value="Aldolase_II/adducin_N_sf"/>
</dbReference>
<keyword evidence="2 4" id="KW-0456">Lyase</keyword>
<reference evidence="4 5" key="1">
    <citation type="submission" date="2023-07" db="EMBL/GenBank/DDBJ databases">
        <title>Sorghum-associated microbial communities from plants grown in Nebraska, USA.</title>
        <authorList>
            <person name="Schachtman D."/>
        </authorList>
    </citation>
    <scope>NUCLEOTIDE SEQUENCE [LARGE SCALE GENOMIC DNA]</scope>
    <source>
        <strain evidence="4 5">4249</strain>
    </source>
</reference>
<dbReference type="Pfam" id="PF00596">
    <property type="entry name" value="Aldolase_II"/>
    <property type="match status" value="1"/>
</dbReference>
<dbReference type="PANTHER" id="PTHR22789">
    <property type="entry name" value="FUCULOSE PHOSPHATE ALDOLASE"/>
    <property type="match status" value="1"/>
</dbReference>
<keyword evidence="5" id="KW-1185">Reference proteome</keyword>
<dbReference type="EC" id="4.1.2.17" evidence="4"/>
<gene>
    <name evidence="4" type="ORF">J2W49_003805</name>
</gene>
<dbReference type="SMART" id="SM01007">
    <property type="entry name" value="Aldolase_II"/>
    <property type="match status" value="1"/>
</dbReference>
<sequence length="233" mass="24832">MSLPGRPKGEYWSAQHEGSPVNTLSVRRTVVEMCVQLSHQGHFSGTGGNIALRIDAEHIAVTPSATDYLTMSADDVCVLRLADLRQVGGSKSPSVESGLHAQVLRARPDVQASVHTHQPVASACALLGRPLEVPPGPLRRLLGERIPVAGYAPSGSGWLSSRLARQLRPDTNAYLMLNHGALCCGATPDAALQAVEDLETLCTSLLLQRIAARSEREPLMQAALRRVADALVA</sequence>
<dbReference type="PANTHER" id="PTHR22789:SF0">
    <property type="entry name" value="3-OXO-TETRONATE 4-PHOSPHATE DECARBOXYLASE-RELATED"/>
    <property type="match status" value="1"/>
</dbReference>
<name>A0ABU1WRL7_9BURK</name>
<evidence type="ECO:0000256" key="1">
    <source>
        <dbReference type="ARBA" id="ARBA00022723"/>
    </source>
</evidence>
<dbReference type="RefSeq" id="WP_310319965.1">
    <property type="nucleotide sequence ID" value="NZ_JAVDWU010000009.1"/>
</dbReference>
<dbReference type="InterPro" id="IPR001303">
    <property type="entry name" value="Aldolase_II/adducin_N"/>
</dbReference>
<accession>A0ABU1WRL7</accession>
<proteinExistence type="predicted"/>
<evidence type="ECO:0000256" key="2">
    <source>
        <dbReference type="ARBA" id="ARBA00023239"/>
    </source>
</evidence>
<dbReference type="InterPro" id="IPR050197">
    <property type="entry name" value="Aldolase_class_II_sugar_metab"/>
</dbReference>
<organism evidence="4 5">
    <name type="scientific">Hydrogenophaga palleronii</name>
    <dbReference type="NCBI Taxonomy" id="65655"/>
    <lineage>
        <taxon>Bacteria</taxon>
        <taxon>Pseudomonadati</taxon>
        <taxon>Pseudomonadota</taxon>
        <taxon>Betaproteobacteria</taxon>
        <taxon>Burkholderiales</taxon>
        <taxon>Comamonadaceae</taxon>
        <taxon>Hydrogenophaga</taxon>
    </lineage>
</organism>
<comment type="caution">
    <text evidence="4">The sequence shown here is derived from an EMBL/GenBank/DDBJ whole genome shotgun (WGS) entry which is preliminary data.</text>
</comment>
<evidence type="ECO:0000313" key="4">
    <source>
        <dbReference type="EMBL" id="MDR7151829.1"/>
    </source>
</evidence>
<dbReference type="GO" id="GO:0008738">
    <property type="term" value="F:L-fuculose-phosphate aldolase activity"/>
    <property type="evidence" value="ECO:0007669"/>
    <property type="project" value="UniProtKB-EC"/>
</dbReference>
<evidence type="ECO:0000259" key="3">
    <source>
        <dbReference type="SMART" id="SM01007"/>
    </source>
</evidence>
<keyword evidence="1" id="KW-0479">Metal-binding</keyword>
<dbReference type="Gene3D" id="3.40.225.10">
    <property type="entry name" value="Class II aldolase/adducin N-terminal domain"/>
    <property type="match status" value="1"/>
</dbReference>
<dbReference type="EMBL" id="JAVDWU010000009">
    <property type="protein sequence ID" value="MDR7151829.1"/>
    <property type="molecule type" value="Genomic_DNA"/>
</dbReference>
<evidence type="ECO:0000313" key="5">
    <source>
        <dbReference type="Proteomes" id="UP001265700"/>
    </source>
</evidence>